<evidence type="ECO:0000259" key="1">
    <source>
        <dbReference type="Pfam" id="PF07045"/>
    </source>
</evidence>
<proteinExistence type="predicted"/>
<dbReference type="Pfam" id="PF07045">
    <property type="entry name" value="DUF1330"/>
    <property type="match status" value="1"/>
</dbReference>
<accession>A0ABM6WTC0</accession>
<dbReference type="SUPFAM" id="SSF54909">
    <property type="entry name" value="Dimeric alpha+beta barrel"/>
    <property type="match status" value="1"/>
</dbReference>
<dbReference type="RefSeq" id="WP_112888207.1">
    <property type="nucleotide sequence ID" value="NZ_CP030239.1"/>
</dbReference>
<keyword evidence="3" id="KW-1185">Reference proteome</keyword>
<reference evidence="2 3" key="1">
    <citation type="submission" date="2018-06" db="EMBL/GenBank/DDBJ databases">
        <title>Complete genome sequence of Paracoccus mutanolyticus strain RSP-02 isolated from cellulosic waste.</title>
        <authorList>
            <person name="Amrutha R.N."/>
            <person name="Shrivastav A."/>
            <person name="Buddana S.K."/>
            <person name="Deshpande U."/>
            <person name="Prakasham R.S."/>
        </authorList>
    </citation>
    <scope>NUCLEOTIDE SEQUENCE [LARGE SCALE GENOMIC DNA]</scope>
    <source>
        <strain evidence="2 3">RSP-02</strain>
    </source>
</reference>
<dbReference type="InterPro" id="IPR011008">
    <property type="entry name" value="Dimeric_a/b-barrel"/>
</dbReference>
<dbReference type="EMBL" id="CP030239">
    <property type="protein sequence ID" value="AWX93731.1"/>
    <property type="molecule type" value="Genomic_DNA"/>
</dbReference>
<sequence length="96" mass="10440">MTALWIAHVTVTDPDAYGEYARLAGPAIAAHRGVFLARGSRYVQLEGADRARNVVARFPSVEDAVACYNSPEYQAALDHARNAAERDLVIVEENPA</sequence>
<feature type="domain" description="DUF1330" evidence="1">
    <location>
        <begin position="2"/>
        <end position="93"/>
    </location>
</feature>
<evidence type="ECO:0000313" key="3">
    <source>
        <dbReference type="Proteomes" id="UP000249922"/>
    </source>
</evidence>
<dbReference type="PANTHER" id="PTHR41521">
    <property type="match status" value="1"/>
</dbReference>
<dbReference type="InterPro" id="IPR010753">
    <property type="entry name" value="DUF1330"/>
</dbReference>
<protein>
    <submittedName>
        <fullName evidence="2">DUF1330 domain-containing protein</fullName>
    </submittedName>
</protein>
<organism evidence="2 3">
    <name type="scientific">Paracoccus mutanolyticus</name>
    <dbReference type="NCBI Taxonomy" id="1499308"/>
    <lineage>
        <taxon>Bacteria</taxon>
        <taxon>Pseudomonadati</taxon>
        <taxon>Pseudomonadota</taxon>
        <taxon>Alphaproteobacteria</taxon>
        <taxon>Rhodobacterales</taxon>
        <taxon>Paracoccaceae</taxon>
        <taxon>Paracoccus</taxon>
    </lineage>
</organism>
<name>A0ABM6WTC0_9RHOB</name>
<dbReference type="PANTHER" id="PTHR41521:SF4">
    <property type="entry name" value="BLR0684 PROTEIN"/>
    <property type="match status" value="1"/>
</dbReference>
<evidence type="ECO:0000313" key="2">
    <source>
        <dbReference type="EMBL" id="AWX93731.1"/>
    </source>
</evidence>
<dbReference type="Proteomes" id="UP000249922">
    <property type="component" value="Chromosome"/>
</dbReference>
<dbReference type="Gene3D" id="3.30.70.100">
    <property type="match status" value="1"/>
</dbReference>
<gene>
    <name evidence="2" type="ORF">DPM13_13605</name>
</gene>